<dbReference type="eggNOG" id="COG0037">
    <property type="taxonomic scope" value="Bacteria"/>
</dbReference>
<dbReference type="AlphaFoldDB" id="E3HAQ5"/>
<dbReference type="Proteomes" id="UP000006875">
    <property type="component" value="Chromosome"/>
</dbReference>
<dbReference type="InterPro" id="IPR014729">
    <property type="entry name" value="Rossmann-like_a/b/a_fold"/>
</dbReference>
<dbReference type="SUPFAM" id="SSF52402">
    <property type="entry name" value="Adenine nucleotide alpha hydrolases-like"/>
    <property type="match status" value="1"/>
</dbReference>
<name>E3HAQ5_ILYPC</name>
<dbReference type="PANTHER" id="PTHR43686:SF1">
    <property type="entry name" value="AMINOTRAN_5 DOMAIN-CONTAINING PROTEIN"/>
    <property type="match status" value="1"/>
</dbReference>
<dbReference type="PANTHER" id="PTHR43686">
    <property type="entry name" value="SULFURTRANSFERASE-RELATED"/>
    <property type="match status" value="1"/>
</dbReference>
<reference evidence="2 3" key="1">
    <citation type="journal article" date="2010" name="Stand. Genomic Sci.">
        <title>Complete genome sequence of Ilyobacter polytropus type strain (CuHbu1).</title>
        <authorList>
            <person name="Sikorski J."/>
            <person name="Chertkov O."/>
            <person name="Lapidus A."/>
            <person name="Nolan M."/>
            <person name="Lucas S."/>
            <person name="Del Rio T.G."/>
            <person name="Tice H."/>
            <person name="Cheng J.F."/>
            <person name="Tapia R."/>
            <person name="Han C."/>
            <person name="Goodwin L."/>
            <person name="Pitluck S."/>
            <person name="Liolios K."/>
            <person name="Ivanova N."/>
            <person name="Mavromatis K."/>
            <person name="Mikhailova N."/>
            <person name="Pati A."/>
            <person name="Chen A."/>
            <person name="Palaniappan K."/>
            <person name="Land M."/>
            <person name="Hauser L."/>
            <person name="Chang Y.J."/>
            <person name="Jeffries C.D."/>
            <person name="Brambilla E."/>
            <person name="Yasawong M."/>
            <person name="Rohde M."/>
            <person name="Pukall R."/>
            <person name="Spring S."/>
            <person name="Goker M."/>
            <person name="Woyke T."/>
            <person name="Bristow J."/>
            <person name="Eisen J.A."/>
            <person name="Markowitz V."/>
            <person name="Hugenholtz P."/>
            <person name="Kyrpides N.C."/>
            <person name="Klenk H.P."/>
        </authorList>
    </citation>
    <scope>NUCLEOTIDE SEQUENCE [LARGE SCALE GENOMIC DNA]</scope>
    <source>
        <strain evidence="3">ATCC 51220 / DSM 2926 / LMG 16218 / CuHBu1</strain>
    </source>
</reference>
<dbReference type="CDD" id="cd24138">
    <property type="entry name" value="TtcA-like"/>
    <property type="match status" value="1"/>
</dbReference>
<organism evidence="2 3">
    <name type="scientific">Ilyobacter polytropus (strain ATCC 51220 / DSM 2926 / LMG 16218 / CuHBu1)</name>
    <dbReference type="NCBI Taxonomy" id="572544"/>
    <lineage>
        <taxon>Bacteria</taxon>
        <taxon>Fusobacteriati</taxon>
        <taxon>Fusobacteriota</taxon>
        <taxon>Fusobacteriia</taxon>
        <taxon>Fusobacteriales</taxon>
        <taxon>Fusobacteriaceae</taxon>
        <taxon>Ilyobacter</taxon>
    </lineage>
</organism>
<gene>
    <name evidence="2" type="ordered locus">Ilyop_0267</name>
</gene>
<dbReference type="RefSeq" id="WP_013386727.1">
    <property type="nucleotide sequence ID" value="NC_014632.1"/>
</dbReference>
<evidence type="ECO:0000259" key="1">
    <source>
        <dbReference type="Pfam" id="PF01171"/>
    </source>
</evidence>
<dbReference type="STRING" id="572544.Ilyop_0267"/>
<dbReference type="Gene3D" id="3.40.50.620">
    <property type="entry name" value="HUPs"/>
    <property type="match status" value="1"/>
</dbReference>
<accession>E3HAQ5</accession>
<protein>
    <submittedName>
        <fullName evidence="2">PP-loop domain protein</fullName>
    </submittedName>
</protein>
<sequence>MAIKINDLNELQGVKHENYLFSIEGDRIKAFNSKEKTEIYFDLNVKRRFKTAEAIEKHTGLKIELENLSDRELLAFIESKGFNKTLWNPIGKAMHKYNMIEAGDSIAVGVSGGKDSLTTINALVRIKKIVNFDFEIIPIHIHPSTDSSSYNKTEDYCKKMGLELQVFETDLQNLLFEEKKEKNPCFLCGRIRRGMLYRIMKEQNINKLALGHHKDDIIETFLMNVFYQGNMNVMKPAYYSKDYGVMVIRPLSFVEEKNIIRYVRKTNLPILKSECAYETNENSRRLRVKNIITDLSKENSEIRSVMLNSIKDLLEEKDL</sequence>
<feature type="domain" description="tRNA(Ile)-lysidine/2-thiocytidine synthase N-terminal" evidence="1">
    <location>
        <begin position="106"/>
        <end position="274"/>
    </location>
</feature>
<evidence type="ECO:0000313" key="2">
    <source>
        <dbReference type="EMBL" id="ADO82056.1"/>
    </source>
</evidence>
<dbReference type="Pfam" id="PF01171">
    <property type="entry name" value="ATP_bind_3"/>
    <property type="match status" value="1"/>
</dbReference>
<evidence type="ECO:0000313" key="3">
    <source>
        <dbReference type="Proteomes" id="UP000006875"/>
    </source>
</evidence>
<dbReference type="HOGENOM" id="CLU_026481_5_2_0"/>
<keyword evidence="3" id="KW-1185">Reference proteome</keyword>
<proteinExistence type="predicted"/>
<dbReference type="InterPro" id="IPR011063">
    <property type="entry name" value="TilS/TtcA_N"/>
</dbReference>
<dbReference type="EMBL" id="CP002281">
    <property type="protein sequence ID" value="ADO82056.1"/>
    <property type="molecule type" value="Genomic_DNA"/>
</dbReference>
<dbReference type="KEGG" id="ipo:Ilyop_0267"/>